<keyword evidence="8" id="KW-0812">Transmembrane</keyword>
<dbReference type="Pfam" id="PF01431">
    <property type="entry name" value="Peptidase_M13"/>
    <property type="match status" value="1"/>
</dbReference>
<proteinExistence type="inferred from homology"/>
<dbReference type="KEGG" id="vde:111243172"/>
<dbReference type="SUPFAM" id="SSF55486">
    <property type="entry name" value="Metalloproteases ('zincins'), catalytic domain"/>
    <property type="match status" value="1"/>
</dbReference>
<dbReference type="InterPro" id="IPR008753">
    <property type="entry name" value="Peptidase_M13_N"/>
</dbReference>
<dbReference type="RefSeq" id="XP_022644085.1">
    <property type="nucleotide sequence ID" value="XM_022788350.1"/>
</dbReference>
<dbReference type="GeneID" id="111243172"/>
<keyword evidence="12" id="KW-1185">Reference proteome</keyword>
<dbReference type="PANTHER" id="PTHR11733:SF238">
    <property type="entry name" value="FI07649P-RELATED"/>
    <property type="match status" value="1"/>
</dbReference>
<dbReference type="GO" id="GO:0016485">
    <property type="term" value="P:protein processing"/>
    <property type="evidence" value="ECO:0007669"/>
    <property type="project" value="TreeGrafter"/>
</dbReference>
<dbReference type="PANTHER" id="PTHR11733">
    <property type="entry name" value="ZINC METALLOPROTEASE FAMILY M13 NEPRILYSIN-RELATED"/>
    <property type="match status" value="1"/>
</dbReference>
<organism evidence="11 12">
    <name type="scientific">Varroa destructor</name>
    <name type="common">Honeybee mite</name>
    <dbReference type="NCBI Taxonomy" id="109461"/>
    <lineage>
        <taxon>Eukaryota</taxon>
        <taxon>Metazoa</taxon>
        <taxon>Ecdysozoa</taxon>
        <taxon>Arthropoda</taxon>
        <taxon>Chelicerata</taxon>
        <taxon>Arachnida</taxon>
        <taxon>Acari</taxon>
        <taxon>Parasitiformes</taxon>
        <taxon>Mesostigmata</taxon>
        <taxon>Gamasina</taxon>
        <taxon>Dermanyssoidea</taxon>
        <taxon>Varroidae</taxon>
        <taxon>Varroa</taxon>
    </lineage>
</organism>
<comment type="cofactor">
    <cofactor evidence="1">
        <name>Zn(2+)</name>
        <dbReference type="ChEBI" id="CHEBI:29105"/>
    </cofactor>
</comment>
<evidence type="ECO:0000256" key="3">
    <source>
        <dbReference type="ARBA" id="ARBA00022670"/>
    </source>
</evidence>
<keyword evidence="8" id="KW-0472">Membrane</keyword>
<evidence type="ECO:0000256" key="5">
    <source>
        <dbReference type="ARBA" id="ARBA00022801"/>
    </source>
</evidence>
<dbReference type="PRINTS" id="PR00786">
    <property type="entry name" value="NEPRILYSIN"/>
</dbReference>
<dbReference type="InterPro" id="IPR042089">
    <property type="entry name" value="Peptidase_M13_dom_2"/>
</dbReference>
<evidence type="ECO:0000256" key="6">
    <source>
        <dbReference type="ARBA" id="ARBA00022833"/>
    </source>
</evidence>
<dbReference type="GO" id="GO:0004222">
    <property type="term" value="F:metalloendopeptidase activity"/>
    <property type="evidence" value="ECO:0007669"/>
    <property type="project" value="InterPro"/>
</dbReference>
<dbReference type="FunCoup" id="A0A7M7M342">
    <property type="interactions" value="131"/>
</dbReference>
<keyword evidence="5" id="KW-0378">Hydrolase</keyword>
<accession>A0A7M7M342</accession>
<dbReference type="CTD" id="31547"/>
<feature type="domain" description="Peptidase M13 C-terminal" evidence="9">
    <location>
        <begin position="599"/>
        <end position="802"/>
    </location>
</feature>
<evidence type="ECO:0000313" key="12">
    <source>
        <dbReference type="Proteomes" id="UP000594260"/>
    </source>
</evidence>
<evidence type="ECO:0000256" key="4">
    <source>
        <dbReference type="ARBA" id="ARBA00022723"/>
    </source>
</evidence>
<dbReference type="OMA" id="RDNQATI"/>
<dbReference type="Pfam" id="PF05649">
    <property type="entry name" value="Peptidase_M13_N"/>
    <property type="match status" value="1"/>
</dbReference>
<evidence type="ECO:0000256" key="8">
    <source>
        <dbReference type="SAM" id="Phobius"/>
    </source>
</evidence>
<evidence type="ECO:0000313" key="11">
    <source>
        <dbReference type="EnsemblMetazoa" id="XP_022644085"/>
    </source>
</evidence>
<reference evidence="11" key="1">
    <citation type="submission" date="2021-01" db="UniProtKB">
        <authorList>
            <consortium name="EnsemblMetazoa"/>
        </authorList>
    </citation>
    <scope>IDENTIFICATION</scope>
</reference>
<evidence type="ECO:0000256" key="7">
    <source>
        <dbReference type="ARBA" id="ARBA00023049"/>
    </source>
</evidence>
<keyword evidence="4" id="KW-0479">Metal-binding</keyword>
<dbReference type="InterPro" id="IPR000718">
    <property type="entry name" value="Peptidase_M13"/>
</dbReference>
<evidence type="ECO:0000259" key="9">
    <source>
        <dbReference type="Pfam" id="PF01431"/>
    </source>
</evidence>
<dbReference type="Gene3D" id="1.10.1380.10">
    <property type="entry name" value="Neutral endopeptidase , domain2"/>
    <property type="match status" value="1"/>
</dbReference>
<dbReference type="InParanoid" id="A0A7M7M342"/>
<comment type="similarity">
    <text evidence="2">Belongs to the peptidase M13 family.</text>
</comment>
<feature type="transmembrane region" description="Helical" evidence="8">
    <location>
        <begin position="73"/>
        <end position="95"/>
    </location>
</feature>
<dbReference type="PROSITE" id="PS51885">
    <property type="entry name" value="NEPRILYSIN"/>
    <property type="match status" value="1"/>
</dbReference>
<dbReference type="GO" id="GO:0005886">
    <property type="term" value="C:plasma membrane"/>
    <property type="evidence" value="ECO:0007669"/>
    <property type="project" value="TreeGrafter"/>
</dbReference>
<keyword evidence="3" id="KW-0645">Protease</keyword>
<keyword evidence="6" id="KW-0862">Zinc</keyword>
<dbReference type="InterPro" id="IPR024079">
    <property type="entry name" value="MetalloPept_cat_dom_sf"/>
</dbReference>
<sequence length="804" mass="91292">MMRCVFSVASSRTPNAPEAYKLRNCYSRETLLPDANMSDDTTEIALTEAGDQLATITTGHTIKRRPFSRNTELLLVGVITCLGSSLLWSSIAFSLDGSQRNSPHHFVGDGSEHGQQHIAHIKESGTKICISKECVTTASSLLGAMDATADPCDDFFEYACGTWNKAHPIPDDRATITTFEVLADQVQLTIKDLLEEQESTRDNEATAKTKRMYSACMNAKAASDETLRTWLADLGGWPLLSPGSWNQPNTTLENFIASLKVNFDMAVLFVEWVGPDDMKSSVNIIQLDQMNPVLRGKDWYIAERFHKDRVAYRQLIYDVAVLLGGTELKRDELFESIDELIAFETELVKIGVPDEERHDSGMRYRKLTLRDLTELVPAFNFTAFLLEVFKGIPVNLTSSEPLVYYSHEYFSSLSPILERTNRRTIQNYALWRVINSVLPNLPESFSKPRMDFLKSTTGISSDKKDWRKCVEATSKKLDYGVGALFIRDHFDRSSKVMAQEMIHNIREAFNELLEENDWMDKETKRVARDKANSMHEKIGYPDLFDDEKLLEKEYDGLNIGPDFLRTLGNINRWDLNRTHSRLRLPVDRERWTTYPAAVNAFYGPNKNDILFPANILQPFFYSKHFPKSVNYGGIGVVIGHEITHGFDDKGRQFDKDGNLQQWWNNKTIETFRSRAKCMIAQYSQFTVPGFGNVNGRLTQGENIADNGGLKQAFRAFKKWEKVHGVEPLLPGLNLTHDQLFFLNFAQIWCGSSNKQETEFKLRTAVHSPGPIRVRGTLGNSKDFAQAFNCPPGSNMNPIHKCSLW</sequence>
<keyword evidence="7" id="KW-0482">Metalloprotease</keyword>
<keyword evidence="8" id="KW-1133">Transmembrane helix</keyword>
<dbReference type="Gene3D" id="3.40.390.10">
    <property type="entry name" value="Collagenase (Catalytic Domain)"/>
    <property type="match status" value="1"/>
</dbReference>
<dbReference type="OrthoDB" id="6475849at2759"/>
<name>A0A7M7M342_VARDE</name>
<feature type="domain" description="Peptidase M13 N-terminal" evidence="10">
    <location>
        <begin position="151"/>
        <end position="541"/>
    </location>
</feature>
<dbReference type="Proteomes" id="UP000594260">
    <property type="component" value="Unplaced"/>
</dbReference>
<protein>
    <submittedName>
        <fullName evidence="11">Uncharacterized protein</fullName>
    </submittedName>
</protein>
<evidence type="ECO:0000256" key="2">
    <source>
        <dbReference type="ARBA" id="ARBA00007357"/>
    </source>
</evidence>
<dbReference type="AlphaFoldDB" id="A0A7M7M342"/>
<dbReference type="EnsemblMetazoa" id="XM_022788350">
    <property type="protein sequence ID" value="XP_022644085"/>
    <property type="gene ID" value="LOC111243172"/>
</dbReference>
<dbReference type="InterPro" id="IPR018497">
    <property type="entry name" value="Peptidase_M13_C"/>
</dbReference>
<dbReference type="CDD" id="cd08662">
    <property type="entry name" value="M13"/>
    <property type="match status" value="1"/>
</dbReference>
<evidence type="ECO:0000259" key="10">
    <source>
        <dbReference type="Pfam" id="PF05649"/>
    </source>
</evidence>
<dbReference type="GO" id="GO:0046872">
    <property type="term" value="F:metal ion binding"/>
    <property type="evidence" value="ECO:0007669"/>
    <property type="project" value="UniProtKB-KW"/>
</dbReference>
<evidence type="ECO:0000256" key="1">
    <source>
        <dbReference type="ARBA" id="ARBA00001947"/>
    </source>
</evidence>